<dbReference type="Pfam" id="PF21818">
    <property type="entry name" value="DUF6884"/>
    <property type="match status" value="1"/>
</dbReference>
<feature type="domain" description="DUF6884" evidence="3">
    <location>
        <begin position="129"/>
        <end position="260"/>
    </location>
</feature>
<accession>A0AAU6Q945</accession>
<dbReference type="Pfam" id="PF13392">
    <property type="entry name" value="HNH_3"/>
    <property type="match status" value="1"/>
</dbReference>
<dbReference type="EMBL" id="CP149786">
    <property type="protein sequence ID" value="WYF46856.1"/>
    <property type="molecule type" value="Genomic_DNA"/>
</dbReference>
<dbReference type="InterPro" id="IPR044925">
    <property type="entry name" value="His-Me_finger_sf"/>
</dbReference>
<evidence type="ECO:0000313" key="4">
    <source>
        <dbReference type="EMBL" id="WYF46856.1"/>
    </source>
</evidence>
<evidence type="ECO:0000256" key="1">
    <source>
        <dbReference type="SAM" id="MobiDB-lite"/>
    </source>
</evidence>
<gene>
    <name evidence="4" type="ORF">WDJ50_18800</name>
</gene>
<feature type="region of interest" description="Disordered" evidence="1">
    <location>
        <begin position="1"/>
        <end position="21"/>
    </location>
</feature>
<evidence type="ECO:0000259" key="3">
    <source>
        <dbReference type="Pfam" id="PF21818"/>
    </source>
</evidence>
<keyword evidence="4" id="KW-0614">Plasmid</keyword>
<feature type="compositionally biased region" description="Basic residues" evidence="1">
    <location>
        <begin position="11"/>
        <end position="21"/>
    </location>
</feature>
<sequence>MSRGNDYPKTRDKRTGRRRRLHRIHAEEALGRPLLPGEVVHHRDGNKANNAPENLLVLPSQAYHAHIEALLPECPPCFPNCSTPSRNSARAPSGPACSGLLNVHHGKRTVGDWPSDFKAAMHTTPKTLVLVGCVKQKQARAALAEQLYTSPLFRKRAAFAKHFGDDWLILSALHGVVSPQQELAPYDVTLNTLGKAERQQWAKQVMAQLEPYLPGVEQVILLAGARYSEFLTAPLEGRGLTVAMPLKNMQGVGPQQAWLAQAVRSGSWSA</sequence>
<proteinExistence type="predicted"/>
<organism evidence="4">
    <name type="scientific">Deinococcus sp. VB142</name>
    <dbReference type="NCBI Taxonomy" id="3112952"/>
    <lineage>
        <taxon>Bacteria</taxon>
        <taxon>Thermotogati</taxon>
        <taxon>Deinococcota</taxon>
        <taxon>Deinococci</taxon>
        <taxon>Deinococcales</taxon>
        <taxon>Deinococcaceae</taxon>
        <taxon>Deinococcus</taxon>
    </lineage>
</organism>
<feature type="compositionally biased region" description="Basic and acidic residues" evidence="1">
    <location>
        <begin position="1"/>
        <end position="10"/>
    </location>
</feature>
<protein>
    <submittedName>
        <fullName evidence="4">DUF6884 domain-containing protein</fullName>
    </submittedName>
</protein>
<geneLocation type="plasmid" evidence="4">
    <name>p3</name>
</geneLocation>
<name>A0AAU6Q945_9DEIO</name>
<evidence type="ECO:0000259" key="2">
    <source>
        <dbReference type="Pfam" id="PF13392"/>
    </source>
</evidence>
<feature type="domain" description="HNH nuclease" evidence="2">
    <location>
        <begin position="20"/>
        <end position="61"/>
    </location>
</feature>
<reference evidence="4" key="1">
    <citation type="submission" date="2024-03" db="EMBL/GenBank/DDBJ databases">
        <title>Deinococcus weizhi sp. nov., isolated from human skin.</title>
        <authorList>
            <person name="Wei Z."/>
            <person name="Tian F."/>
            <person name="Yang C."/>
            <person name="Xin L.T."/>
            <person name="Wen Z.J."/>
            <person name="Lan K.C."/>
            <person name="Yu L."/>
            <person name="Zhe W."/>
            <person name="Dan F.D."/>
            <person name="Jun W."/>
            <person name="Rui Z."/>
            <person name="Yong X.J."/>
            <person name="Ting Y."/>
            <person name="Wei X."/>
            <person name="Xu Z.G."/>
            <person name="Xin Z."/>
            <person name="Dong F.G."/>
            <person name="Ni X.M."/>
            <person name="Zheng M.G."/>
            <person name="Chun Y."/>
            <person name="Qian W.X."/>
        </authorList>
    </citation>
    <scope>NUCLEOTIDE SEQUENCE</scope>
    <source>
        <strain evidence="4">VB142</strain>
        <plasmid evidence="4">p3</plasmid>
    </source>
</reference>
<dbReference type="SUPFAM" id="SSF54060">
    <property type="entry name" value="His-Me finger endonucleases"/>
    <property type="match status" value="1"/>
</dbReference>
<dbReference type="InterPro" id="IPR049251">
    <property type="entry name" value="DUF6884"/>
</dbReference>
<dbReference type="Gene3D" id="3.90.75.20">
    <property type="match status" value="1"/>
</dbReference>
<dbReference type="RefSeq" id="WP_339098380.1">
    <property type="nucleotide sequence ID" value="NZ_CP149786.1"/>
</dbReference>
<dbReference type="AlphaFoldDB" id="A0AAU6Q945"/>
<dbReference type="InterPro" id="IPR003615">
    <property type="entry name" value="HNH_nuc"/>
</dbReference>